<keyword evidence="2 4" id="KW-0808">Transferase</keyword>
<dbReference type="InterPro" id="IPR004616">
    <property type="entry name" value="Leu/Phe-tRNA_Trfase"/>
</dbReference>
<comment type="catalytic activity">
    <reaction evidence="4">
        <text>N-terminal L-lysyl-[protein] + L-leucyl-tRNA(Leu) = N-terminal L-leucyl-L-lysyl-[protein] + tRNA(Leu) + H(+)</text>
        <dbReference type="Rhea" id="RHEA:12340"/>
        <dbReference type="Rhea" id="RHEA-COMP:9613"/>
        <dbReference type="Rhea" id="RHEA-COMP:9622"/>
        <dbReference type="Rhea" id="RHEA-COMP:12670"/>
        <dbReference type="Rhea" id="RHEA-COMP:12671"/>
        <dbReference type="ChEBI" id="CHEBI:15378"/>
        <dbReference type="ChEBI" id="CHEBI:65249"/>
        <dbReference type="ChEBI" id="CHEBI:78442"/>
        <dbReference type="ChEBI" id="CHEBI:78494"/>
        <dbReference type="ChEBI" id="CHEBI:133043"/>
        <dbReference type="EC" id="2.3.2.6"/>
    </reaction>
</comment>
<dbReference type="InterPro" id="IPR042221">
    <property type="entry name" value="Leu/Phe-tRNA_Trfase_N"/>
</dbReference>
<dbReference type="EMBL" id="CP046566">
    <property type="protein sequence ID" value="QGW28173.1"/>
    <property type="molecule type" value="Genomic_DNA"/>
</dbReference>
<protein>
    <recommendedName>
        <fullName evidence="4">Leucyl/phenylalanyl-tRNA--protein transferase</fullName>
        <ecNumber evidence="4">2.3.2.6</ecNumber>
    </recommendedName>
    <alternativeName>
        <fullName evidence="4">L/F-transferase</fullName>
    </alternativeName>
    <alternativeName>
        <fullName evidence="4">Leucyltransferase</fullName>
    </alternativeName>
    <alternativeName>
        <fullName evidence="4">Phenyalanyltransferase</fullName>
    </alternativeName>
</protein>
<dbReference type="NCBIfam" id="TIGR00667">
    <property type="entry name" value="aat"/>
    <property type="match status" value="1"/>
</dbReference>
<dbReference type="GO" id="GO:0008914">
    <property type="term" value="F:leucyl-tRNA--protein transferase activity"/>
    <property type="evidence" value="ECO:0007669"/>
    <property type="project" value="UniProtKB-UniRule"/>
</dbReference>
<dbReference type="Gene3D" id="3.40.630.70">
    <property type="entry name" value="Leucyl/phenylalanyl-tRNA-protein transferase, C-terminal domain"/>
    <property type="match status" value="1"/>
</dbReference>
<sequence>MTTLHILDDKLWFPPVTAADAEGLLAAGGDLRPERLLLAYRKGIFPWYDGDVPLWWSPDPRFVLFPDELNISKSMQQVLRRNVFQFSRNQCFAEVMAHCKTTPRPGQDGTWISPAMQDAYTQLHHLGRAISFEAWQQGQLVGGLYGVLLGKVFFGESMFSHVSNASKAAFMYAVQWLQQQGIVLIDCQVYTAHLESLGARFIDRKGFMDLLEEHIALSERREDRKSER</sequence>
<dbReference type="PANTHER" id="PTHR30098:SF2">
    <property type="entry name" value="LEUCYL_PHENYLALANYL-TRNA--PROTEIN TRANSFERASE"/>
    <property type="match status" value="1"/>
</dbReference>
<evidence type="ECO:0000256" key="3">
    <source>
        <dbReference type="ARBA" id="ARBA00023315"/>
    </source>
</evidence>
<dbReference type="PANTHER" id="PTHR30098">
    <property type="entry name" value="LEUCYL/PHENYLALANYL-TRNA--PROTEIN TRANSFERASE"/>
    <property type="match status" value="1"/>
</dbReference>
<comment type="subcellular location">
    <subcellularLocation>
        <location evidence="4">Cytoplasm</location>
    </subcellularLocation>
</comment>
<dbReference type="InterPro" id="IPR016181">
    <property type="entry name" value="Acyl_CoA_acyltransferase"/>
</dbReference>
<name>A0A6I6G9G0_9BACT</name>
<evidence type="ECO:0000313" key="6">
    <source>
        <dbReference type="Proteomes" id="UP000426027"/>
    </source>
</evidence>
<evidence type="ECO:0000256" key="2">
    <source>
        <dbReference type="ARBA" id="ARBA00022679"/>
    </source>
</evidence>
<dbReference type="RefSeq" id="WP_157478532.1">
    <property type="nucleotide sequence ID" value="NZ_CP046566.1"/>
</dbReference>
<dbReference type="KEGG" id="fls:GLV81_08770"/>
<accession>A0A6I6G9G0</accession>
<keyword evidence="6" id="KW-1185">Reference proteome</keyword>
<dbReference type="Proteomes" id="UP000426027">
    <property type="component" value="Chromosome"/>
</dbReference>
<evidence type="ECO:0000256" key="4">
    <source>
        <dbReference type="HAMAP-Rule" id="MF_00688"/>
    </source>
</evidence>
<comment type="catalytic activity">
    <reaction evidence="4">
        <text>L-phenylalanyl-tRNA(Phe) + an N-terminal L-alpha-aminoacyl-[protein] = an N-terminal L-phenylalanyl-L-alpha-aminoacyl-[protein] + tRNA(Phe)</text>
        <dbReference type="Rhea" id="RHEA:43632"/>
        <dbReference type="Rhea" id="RHEA-COMP:9668"/>
        <dbReference type="Rhea" id="RHEA-COMP:9699"/>
        <dbReference type="Rhea" id="RHEA-COMP:10636"/>
        <dbReference type="Rhea" id="RHEA-COMP:10637"/>
        <dbReference type="ChEBI" id="CHEBI:78442"/>
        <dbReference type="ChEBI" id="CHEBI:78531"/>
        <dbReference type="ChEBI" id="CHEBI:78597"/>
        <dbReference type="ChEBI" id="CHEBI:83561"/>
        <dbReference type="EC" id="2.3.2.6"/>
    </reaction>
</comment>
<organism evidence="5 6">
    <name type="scientific">Phnomibacter ginsenosidimutans</name>
    <dbReference type="NCBI Taxonomy" id="2676868"/>
    <lineage>
        <taxon>Bacteria</taxon>
        <taxon>Pseudomonadati</taxon>
        <taxon>Bacteroidota</taxon>
        <taxon>Chitinophagia</taxon>
        <taxon>Chitinophagales</taxon>
        <taxon>Chitinophagaceae</taxon>
        <taxon>Phnomibacter</taxon>
    </lineage>
</organism>
<proteinExistence type="inferred from homology"/>
<dbReference type="InterPro" id="IPR042203">
    <property type="entry name" value="Leu/Phe-tRNA_Trfase_C"/>
</dbReference>
<dbReference type="SUPFAM" id="SSF55729">
    <property type="entry name" value="Acyl-CoA N-acyltransferases (Nat)"/>
    <property type="match status" value="1"/>
</dbReference>
<comment type="function">
    <text evidence="4">Functions in the N-end rule pathway of protein degradation where it conjugates Leu, Phe and, less efficiently, Met from aminoacyl-tRNAs to the N-termini of proteins containing an N-terminal arginine or lysine.</text>
</comment>
<comment type="similarity">
    <text evidence="4">Belongs to the L/F-transferase family.</text>
</comment>
<dbReference type="AlphaFoldDB" id="A0A6I6G9G0"/>
<evidence type="ECO:0000256" key="1">
    <source>
        <dbReference type="ARBA" id="ARBA00022490"/>
    </source>
</evidence>
<dbReference type="GO" id="GO:0030163">
    <property type="term" value="P:protein catabolic process"/>
    <property type="evidence" value="ECO:0007669"/>
    <property type="project" value="UniProtKB-UniRule"/>
</dbReference>
<dbReference type="Gene3D" id="3.30.70.3550">
    <property type="entry name" value="Leucyl/phenylalanyl-tRNA-protein transferase, N-terminal domain"/>
    <property type="match status" value="1"/>
</dbReference>
<evidence type="ECO:0000313" key="5">
    <source>
        <dbReference type="EMBL" id="QGW28173.1"/>
    </source>
</evidence>
<gene>
    <name evidence="4" type="primary">aat</name>
    <name evidence="5" type="ORF">GLV81_08770</name>
</gene>
<dbReference type="Pfam" id="PF03588">
    <property type="entry name" value="Leu_Phe_trans"/>
    <property type="match status" value="1"/>
</dbReference>
<dbReference type="EC" id="2.3.2.6" evidence="4"/>
<reference evidence="5 6" key="1">
    <citation type="submission" date="2019-11" db="EMBL/GenBank/DDBJ databases">
        <authorList>
            <person name="Im W.T."/>
        </authorList>
    </citation>
    <scope>NUCLEOTIDE SEQUENCE [LARGE SCALE GENOMIC DNA]</scope>
    <source>
        <strain evidence="5 6">SB-02</strain>
    </source>
</reference>
<comment type="catalytic activity">
    <reaction evidence="4">
        <text>N-terminal L-arginyl-[protein] + L-leucyl-tRNA(Leu) = N-terminal L-leucyl-L-arginyl-[protein] + tRNA(Leu) + H(+)</text>
        <dbReference type="Rhea" id="RHEA:50416"/>
        <dbReference type="Rhea" id="RHEA-COMP:9613"/>
        <dbReference type="Rhea" id="RHEA-COMP:9622"/>
        <dbReference type="Rhea" id="RHEA-COMP:12672"/>
        <dbReference type="Rhea" id="RHEA-COMP:12673"/>
        <dbReference type="ChEBI" id="CHEBI:15378"/>
        <dbReference type="ChEBI" id="CHEBI:64719"/>
        <dbReference type="ChEBI" id="CHEBI:78442"/>
        <dbReference type="ChEBI" id="CHEBI:78494"/>
        <dbReference type="ChEBI" id="CHEBI:133044"/>
        <dbReference type="EC" id="2.3.2.6"/>
    </reaction>
</comment>
<dbReference type="HAMAP" id="MF_00688">
    <property type="entry name" value="Leu_Phe_trans"/>
    <property type="match status" value="1"/>
</dbReference>
<keyword evidence="1 4" id="KW-0963">Cytoplasm</keyword>
<keyword evidence="3 4" id="KW-0012">Acyltransferase</keyword>
<dbReference type="GO" id="GO:0005737">
    <property type="term" value="C:cytoplasm"/>
    <property type="evidence" value="ECO:0007669"/>
    <property type="project" value="UniProtKB-SubCell"/>
</dbReference>